<dbReference type="GO" id="GO:0005886">
    <property type="term" value="C:plasma membrane"/>
    <property type="evidence" value="ECO:0007669"/>
    <property type="project" value="UniProtKB-SubCell"/>
</dbReference>
<protein>
    <recommendedName>
        <fullName evidence="8">ATP synthase protein I</fullName>
    </recommendedName>
</protein>
<dbReference type="InterPro" id="IPR005598">
    <property type="entry name" value="ATP_synth_I"/>
</dbReference>
<evidence type="ECO:0000313" key="7">
    <source>
        <dbReference type="EMBL" id="VAX22250.1"/>
    </source>
</evidence>
<keyword evidence="5 6" id="KW-0472">Membrane</keyword>
<evidence type="ECO:0000256" key="4">
    <source>
        <dbReference type="ARBA" id="ARBA00022989"/>
    </source>
</evidence>
<dbReference type="AlphaFoldDB" id="A0A3B1CHW1"/>
<evidence type="ECO:0000256" key="6">
    <source>
        <dbReference type="SAM" id="Phobius"/>
    </source>
</evidence>
<proteinExistence type="predicted"/>
<evidence type="ECO:0000256" key="2">
    <source>
        <dbReference type="ARBA" id="ARBA00022475"/>
    </source>
</evidence>
<name>A0A3B1CHW1_9ZZZZ</name>
<accession>A0A3B1CHW1</accession>
<gene>
    <name evidence="7" type="ORF">MNBD_NITROSPINAE01-864</name>
</gene>
<evidence type="ECO:0008006" key="8">
    <source>
        <dbReference type="Google" id="ProtNLM"/>
    </source>
</evidence>
<evidence type="ECO:0000256" key="5">
    <source>
        <dbReference type="ARBA" id="ARBA00023136"/>
    </source>
</evidence>
<keyword evidence="2" id="KW-1003">Cell membrane</keyword>
<comment type="subcellular location">
    <subcellularLocation>
        <location evidence="1">Cell membrane</location>
        <topology evidence="1">Multi-pass membrane protein</topology>
    </subcellularLocation>
</comment>
<sequence length="137" mass="15066">MNSFDKVNMAENIKGLRRTFVILYFLAVAITLPFSHFNVSFSVALGGAIALANFVYLERFLGKVFATQISPPVAQGATLFLFIFRFALIAVLIHQFTIAGKIHFPALLAGLSITFIAIMAWHGMSLLKQAQVAHKHG</sequence>
<organism evidence="7">
    <name type="scientific">hydrothermal vent metagenome</name>
    <dbReference type="NCBI Taxonomy" id="652676"/>
    <lineage>
        <taxon>unclassified sequences</taxon>
        <taxon>metagenomes</taxon>
        <taxon>ecological metagenomes</taxon>
    </lineage>
</organism>
<feature type="transmembrane region" description="Helical" evidence="6">
    <location>
        <begin position="43"/>
        <end position="61"/>
    </location>
</feature>
<feature type="transmembrane region" description="Helical" evidence="6">
    <location>
        <begin position="102"/>
        <end position="121"/>
    </location>
</feature>
<keyword evidence="3 6" id="KW-0812">Transmembrane</keyword>
<dbReference type="Pfam" id="PF03899">
    <property type="entry name" value="ATP-synt_I"/>
    <property type="match status" value="1"/>
</dbReference>
<evidence type="ECO:0000256" key="3">
    <source>
        <dbReference type="ARBA" id="ARBA00022692"/>
    </source>
</evidence>
<keyword evidence="4 6" id="KW-1133">Transmembrane helix</keyword>
<feature type="transmembrane region" description="Helical" evidence="6">
    <location>
        <begin position="73"/>
        <end position="96"/>
    </location>
</feature>
<reference evidence="7" key="1">
    <citation type="submission" date="2018-06" db="EMBL/GenBank/DDBJ databases">
        <authorList>
            <person name="Zhirakovskaya E."/>
        </authorList>
    </citation>
    <scope>NUCLEOTIDE SEQUENCE</scope>
</reference>
<dbReference type="EMBL" id="UOGC01000135">
    <property type="protein sequence ID" value="VAX22250.1"/>
    <property type="molecule type" value="Genomic_DNA"/>
</dbReference>
<evidence type="ECO:0000256" key="1">
    <source>
        <dbReference type="ARBA" id="ARBA00004651"/>
    </source>
</evidence>
<feature type="transmembrane region" description="Helical" evidence="6">
    <location>
        <begin position="20"/>
        <end position="37"/>
    </location>
</feature>